<accession>A0AAP6V9A9</accession>
<reference evidence="4 5" key="1">
    <citation type="submission" date="2019-04" db="EMBL/GenBank/DDBJ databases">
        <title>Step-wise assembly of the neonatal virome modulated by breast feeding.</title>
        <authorList>
            <person name="Liang G."/>
            <person name="Bushman F."/>
        </authorList>
    </citation>
    <scope>NUCLEOTIDE SEQUENCE [LARGE SCALE GENOMIC DNA]</scope>
    <source>
        <strain evidence="4 5">E3754</strain>
    </source>
</reference>
<dbReference type="SUPFAM" id="SSF53448">
    <property type="entry name" value="Nucleotide-diphospho-sugar transferases"/>
    <property type="match status" value="1"/>
</dbReference>
<dbReference type="Proteomes" id="UP000429730">
    <property type="component" value="Unassembled WGS sequence"/>
</dbReference>
<keyword evidence="2" id="KW-0808">Transferase</keyword>
<dbReference type="Gene3D" id="3.90.550.10">
    <property type="entry name" value="Spore Coat Polysaccharide Biosynthesis Protein SpsA, Chain A"/>
    <property type="match status" value="1"/>
</dbReference>
<keyword evidence="1" id="KW-0328">Glycosyltransferase</keyword>
<dbReference type="CDD" id="cd00761">
    <property type="entry name" value="Glyco_tranf_GTA_type"/>
    <property type="match status" value="1"/>
</dbReference>
<dbReference type="GO" id="GO:0016757">
    <property type="term" value="F:glycosyltransferase activity"/>
    <property type="evidence" value="ECO:0007669"/>
    <property type="project" value="UniProtKB-KW"/>
</dbReference>
<proteinExistence type="predicted"/>
<evidence type="ECO:0000256" key="1">
    <source>
        <dbReference type="ARBA" id="ARBA00022676"/>
    </source>
</evidence>
<dbReference type="RefSeq" id="WP_160808404.1">
    <property type="nucleotide sequence ID" value="NZ_WVTJ01000023.1"/>
</dbReference>
<dbReference type="EMBL" id="WVTJ01000023">
    <property type="protein sequence ID" value="MXS53330.1"/>
    <property type="molecule type" value="Genomic_DNA"/>
</dbReference>
<feature type="domain" description="Glycosyltransferase 2-like" evidence="3">
    <location>
        <begin position="5"/>
        <end position="169"/>
    </location>
</feature>
<comment type="caution">
    <text evidence="4">The sequence shown here is derived from an EMBL/GenBank/DDBJ whole genome shotgun (WGS) entry which is preliminary data.</text>
</comment>
<evidence type="ECO:0000313" key="4">
    <source>
        <dbReference type="EMBL" id="MXS53330.1"/>
    </source>
</evidence>
<organism evidence="4 5">
    <name type="scientific">Enterococcus faecalis</name>
    <name type="common">Streptococcus faecalis</name>
    <dbReference type="NCBI Taxonomy" id="1351"/>
    <lineage>
        <taxon>Bacteria</taxon>
        <taxon>Bacillati</taxon>
        <taxon>Bacillota</taxon>
        <taxon>Bacilli</taxon>
        <taxon>Lactobacillales</taxon>
        <taxon>Enterococcaceae</taxon>
        <taxon>Enterococcus</taxon>
    </lineage>
</organism>
<evidence type="ECO:0000256" key="2">
    <source>
        <dbReference type="ARBA" id="ARBA00022679"/>
    </source>
</evidence>
<dbReference type="PANTHER" id="PTHR22916">
    <property type="entry name" value="GLYCOSYLTRANSFERASE"/>
    <property type="match status" value="1"/>
</dbReference>
<gene>
    <name evidence="4" type="ORF">GTI81_11450</name>
</gene>
<dbReference type="InterPro" id="IPR029044">
    <property type="entry name" value="Nucleotide-diphossugar_trans"/>
</dbReference>
<sequence length="230" mass="26191">MPKISIIVPVYNVEKYLEKCVRSILAQTFTDFELILVDDGSPDSSGAMCDQFAEQDQRVKVIHKENGGLSDARNAGIEIATGEYLGFVDSDDYIADDMYELLYTNIVKEDADLSICGIYDVYEGKEPVEKQQQYIVLDKVAAMKMILEAKVVSVHAVNKLYKKEIFEDIRYPVGMITEDGAVILSILEHTEKIVIDTQQKYYYFHRANSISSNLFSKKDLDTINVWKENE</sequence>
<dbReference type="PANTHER" id="PTHR22916:SF51">
    <property type="entry name" value="GLYCOSYLTRANSFERASE EPSH-RELATED"/>
    <property type="match status" value="1"/>
</dbReference>
<evidence type="ECO:0000313" key="5">
    <source>
        <dbReference type="Proteomes" id="UP000429730"/>
    </source>
</evidence>
<feature type="non-terminal residue" evidence="4">
    <location>
        <position position="230"/>
    </location>
</feature>
<protein>
    <submittedName>
        <fullName evidence="4">Glycosyltransferase</fullName>
    </submittedName>
</protein>
<evidence type="ECO:0000259" key="3">
    <source>
        <dbReference type="Pfam" id="PF00535"/>
    </source>
</evidence>
<dbReference type="AlphaFoldDB" id="A0AAP6V9A9"/>
<name>A0AAP6V9A9_ENTFL</name>
<dbReference type="Pfam" id="PF00535">
    <property type="entry name" value="Glycos_transf_2"/>
    <property type="match status" value="1"/>
</dbReference>
<dbReference type="InterPro" id="IPR001173">
    <property type="entry name" value="Glyco_trans_2-like"/>
</dbReference>